<name>A0ABW3Z0L7_MYCRA</name>
<organism evidence="5 6">
    <name type="scientific">Mycoplana ramosa</name>
    <name type="common">Mycoplana bullata</name>
    <dbReference type="NCBI Taxonomy" id="40837"/>
    <lineage>
        <taxon>Bacteria</taxon>
        <taxon>Pseudomonadati</taxon>
        <taxon>Pseudomonadota</taxon>
        <taxon>Alphaproteobacteria</taxon>
        <taxon>Hyphomicrobiales</taxon>
        <taxon>Rhizobiaceae</taxon>
        <taxon>Mycoplana</taxon>
    </lineage>
</organism>
<dbReference type="PROSITE" id="PS50043">
    <property type="entry name" value="HTH_LUXR_2"/>
    <property type="match status" value="1"/>
</dbReference>
<evidence type="ECO:0000313" key="6">
    <source>
        <dbReference type="Proteomes" id="UP001597173"/>
    </source>
</evidence>
<dbReference type="PROSITE" id="PS00622">
    <property type="entry name" value="HTH_LUXR_1"/>
    <property type="match status" value="1"/>
</dbReference>
<evidence type="ECO:0000313" key="5">
    <source>
        <dbReference type="EMBL" id="MFD1329678.1"/>
    </source>
</evidence>
<keyword evidence="3" id="KW-0804">Transcription</keyword>
<dbReference type="SUPFAM" id="SSF46894">
    <property type="entry name" value="C-terminal effector domain of the bipartite response regulators"/>
    <property type="match status" value="1"/>
</dbReference>
<evidence type="ECO:0000256" key="2">
    <source>
        <dbReference type="ARBA" id="ARBA00023125"/>
    </source>
</evidence>
<dbReference type="RefSeq" id="WP_374840902.1">
    <property type="nucleotide sequence ID" value="NZ_JBHEEW010000017.1"/>
</dbReference>
<dbReference type="PANTHER" id="PTHR44688">
    <property type="entry name" value="DNA-BINDING TRANSCRIPTIONAL ACTIVATOR DEVR_DOSR"/>
    <property type="match status" value="1"/>
</dbReference>
<accession>A0ABW3Z0L7</accession>
<dbReference type="PRINTS" id="PR00038">
    <property type="entry name" value="HTHLUXR"/>
</dbReference>
<sequence>MVLLDGNDYADAGVGAAGVRGGPEPRRVMLILTNTGSVSKRLIDAVEREFPWVVVEQLEHVGAACREFSHPVALILVDAAMMREAEAASALLMRIHPHALTAVIEPYDRPPATSLAAVVDSPLIRSVLPMDLRLDVWLSIIRLMLCGGEYLPPESIFQTRSGDTSLPHLAPYGSQQGQGQRRTDRTELTARELQILEMVSRGLQNKLIAAEFGLSEHTVKIHLHNIIRKLGVHNRTEAAARYRSTQHFGTSR</sequence>
<dbReference type="InterPro" id="IPR016032">
    <property type="entry name" value="Sig_transdc_resp-reg_C-effctor"/>
</dbReference>
<evidence type="ECO:0000256" key="1">
    <source>
        <dbReference type="ARBA" id="ARBA00023015"/>
    </source>
</evidence>
<dbReference type="EMBL" id="JBHTNF010000013">
    <property type="protein sequence ID" value="MFD1329678.1"/>
    <property type="molecule type" value="Genomic_DNA"/>
</dbReference>
<dbReference type="InterPro" id="IPR036388">
    <property type="entry name" value="WH-like_DNA-bd_sf"/>
</dbReference>
<feature type="domain" description="HTH luxR-type" evidence="4">
    <location>
        <begin position="181"/>
        <end position="246"/>
    </location>
</feature>
<evidence type="ECO:0000259" key="4">
    <source>
        <dbReference type="PROSITE" id="PS50043"/>
    </source>
</evidence>
<proteinExistence type="predicted"/>
<evidence type="ECO:0000256" key="3">
    <source>
        <dbReference type="ARBA" id="ARBA00023163"/>
    </source>
</evidence>
<dbReference type="PANTHER" id="PTHR44688:SF16">
    <property type="entry name" value="DNA-BINDING TRANSCRIPTIONAL ACTIVATOR DEVR_DOSR"/>
    <property type="match status" value="1"/>
</dbReference>
<protein>
    <submittedName>
        <fullName evidence="5">LuxR C-terminal-related transcriptional regulator</fullName>
    </submittedName>
</protein>
<gene>
    <name evidence="5" type="ORF">ACFQ33_17455</name>
</gene>
<reference evidence="6" key="1">
    <citation type="journal article" date="2019" name="Int. J. Syst. Evol. Microbiol.">
        <title>The Global Catalogue of Microorganisms (GCM) 10K type strain sequencing project: providing services to taxonomists for standard genome sequencing and annotation.</title>
        <authorList>
            <consortium name="The Broad Institute Genomics Platform"/>
            <consortium name="The Broad Institute Genome Sequencing Center for Infectious Disease"/>
            <person name="Wu L."/>
            <person name="Ma J."/>
        </authorList>
    </citation>
    <scope>NUCLEOTIDE SEQUENCE [LARGE SCALE GENOMIC DNA]</scope>
    <source>
        <strain evidence="6">CCUG 55609</strain>
    </source>
</reference>
<keyword evidence="6" id="KW-1185">Reference proteome</keyword>
<dbReference type="Gene3D" id="1.10.10.10">
    <property type="entry name" value="Winged helix-like DNA-binding domain superfamily/Winged helix DNA-binding domain"/>
    <property type="match status" value="1"/>
</dbReference>
<comment type="caution">
    <text evidence="5">The sequence shown here is derived from an EMBL/GenBank/DDBJ whole genome shotgun (WGS) entry which is preliminary data.</text>
</comment>
<dbReference type="Pfam" id="PF00196">
    <property type="entry name" value="GerE"/>
    <property type="match status" value="1"/>
</dbReference>
<keyword evidence="2" id="KW-0238">DNA-binding</keyword>
<dbReference type="CDD" id="cd06170">
    <property type="entry name" value="LuxR_C_like"/>
    <property type="match status" value="1"/>
</dbReference>
<keyword evidence="1" id="KW-0805">Transcription regulation</keyword>
<dbReference type="InterPro" id="IPR000792">
    <property type="entry name" value="Tscrpt_reg_LuxR_C"/>
</dbReference>
<dbReference type="Proteomes" id="UP001597173">
    <property type="component" value="Unassembled WGS sequence"/>
</dbReference>
<dbReference type="SMART" id="SM00421">
    <property type="entry name" value="HTH_LUXR"/>
    <property type="match status" value="1"/>
</dbReference>